<feature type="signal peptide" evidence="1">
    <location>
        <begin position="1"/>
        <end position="20"/>
    </location>
</feature>
<dbReference type="RefSeq" id="WP_336434927.1">
    <property type="nucleotide sequence ID" value="NZ_JBAWKS010000001.1"/>
</dbReference>
<keyword evidence="1" id="KW-0732">Signal</keyword>
<organism evidence="2 3">
    <name type="scientific">Pseudoalteromonas spongiae</name>
    <dbReference type="NCBI Taxonomy" id="298657"/>
    <lineage>
        <taxon>Bacteria</taxon>
        <taxon>Pseudomonadati</taxon>
        <taxon>Pseudomonadota</taxon>
        <taxon>Gammaproteobacteria</taxon>
        <taxon>Alteromonadales</taxon>
        <taxon>Pseudoalteromonadaceae</taxon>
        <taxon>Pseudoalteromonas</taxon>
    </lineage>
</organism>
<accession>A0ABU8EQV5</accession>
<evidence type="ECO:0000256" key="1">
    <source>
        <dbReference type="SAM" id="SignalP"/>
    </source>
</evidence>
<comment type="caution">
    <text evidence="2">The sequence shown here is derived from an EMBL/GenBank/DDBJ whole genome shotgun (WGS) entry which is preliminary data.</text>
</comment>
<dbReference type="Pfam" id="PF10972">
    <property type="entry name" value="CsiV"/>
    <property type="match status" value="1"/>
</dbReference>
<dbReference type="InterPro" id="IPR021241">
    <property type="entry name" value="CsiV"/>
</dbReference>
<evidence type="ECO:0000313" key="3">
    <source>
        <dbReference type="Proteomes" id="UP001382455"/>
    </source>
</evidence>
<evidence type="ECO:0000313" key="2">
    <source>
        <dbReference type="EMBL" id="MEI4549350.1"/>
    </source>
</evidence>
<keyword evidence="3" id="KW-1185">Reference proteome</keyword>
<proteinExistence type="predicted"/>
<protein>
    <submittedName>
        <fullName evidence="2">CsiV family protein</fullName>
    </submittedName>
</protein>
<dbReference type="Proteomes" id="UP001382455">
    <property type="component" value="Unassembled WGS sequence"/>
</dbReference>
<dbReference type="EMBL" id="JBAWKS010000001">
    <property type="protein sequence ID" value="MEI4549350.1"/>
    <property type="molecule type" value="Genomic_DNA"/>
</dbReference>
<name>A0ABU8EQV5_9GAMM</name>
<sequence length="359" mass="41363">MIIKYVLPLSLLSASFMASANLRWFDIELIFFERPTDSELKEDLSAEDFPAINYTNSKDIIAEAYQELQNVKYKECMGIEVDNENGDQIDGLDQPAISNDDVIEAFETSSQINNDDELDNFAQLECQRYSNVAELDALPLTPDALTFEHTDYIYLLSKEQLELNETVSRLKRRGLTPLLHTGWRQPESNIRNATPMYLYGGKNLSAVINKSENEQSLEQMLNEYTQFEQSEAIDLNGVPQSSHIDAFPSDIVNDVETFEDTPSPLLTEQTWQLQGKFKVFIRRNYLNIEADFDLNELVEQTVDNINFTDGDNGLALQQLTETVLKTERFSQFRRVISSEIHYFDHPKLGIIMQIRRYNH</sequence>
<gene>
    <name evidence="2" type="ORF">WAE96_06505</name>
</gene>
<feature type="chain" id="PRO_5046473549" evidence="1">
    <location>
        <begin position="21"/>
        <end position="359"/>
    </location>
</feature>
<reference evidence="2 3" key="1">
    <citation type="submission" date="2023-12" db="EMBL/GenBank/DDBJ databases">
        <title>Friends and Foes: Symbiotic and Algicidal bacterial influence on Karenia brevis blooms.</title>
        <authorList>
            <person name="Fei C."/>
            <person name="Mohamed A.R."/>
            <person name="Booker A."/>
            <person name="Arshad M."/>
            <person name="Klass S."/>
            <person name="Ahn S."/>
            <person name="Gilbert P.M."/>
            <person name="Heil C.A."/>
            <person name="Martinez J.M."/>
            <person name="Amin S.A."/>
        </authorList>
    </citation>
    <scope>NUCLEOTIDE SEQUENCE [LARGE SCALE GENOMIC DNA]</scope>
    <source>
        <strain evidence="2 3">CE15</strain>
    </source>
</reference>